<dbReference type="Proteomes" id="UP000477782">
    <property type="component" value="Unassembled WGS sequence"/>
</dbReference>
<evidence type="ECO:0000256" key="2">
    <source>
        <dbReference type="ARBA" id="ARBA00022771"/>
    </source>
</evidence>
<keyword evidence="5" id="KW-0175">Coiled coil</keyword>
<reference evidence="8 9" key="1">
    <citation type="submission" date="2020-02" db="EMBL/GenBank/DDBJ databases">
        <authorList>
            <person name="Chen W.-M."/>
        </authorList>
    </citation>
    <scope>NUCLEOTIDE SEQUENCE [LARGE SCALE GENOMIC DNA]</scope>
    <source>
        <strain evidence="8 9">KMS-5</strain>
    </source>
</reference>
<dbReference type="PANTHER" id="PTHR33823:SF4">
    <property type="entry name" value="GENERAL STRESS PROTEIN 16O"/>
    <property type="match status" value="1"/>
</dbReference>
<dbReference type="InterPro" id="IPR000962">
    <property type="entry name" value="Znf_DskA_TraR"/>
</dbReference>
<evidence type="ECO:0000256" key="5">
    <source>
        <dbReference type="SAM" id="Coils"/>
    </source>
</evidence>
<gene>
    <name evidence="8" type="ORF">G4Z14_02115</name>
</gene>
<keyword evidence="2" id="KW-0863">Zinc-finger</keyword>
<dbReference type="Pfam" id="PF21173">
    <property type="entry name" value="DksA-like_N"/>
    <property type="match status" value="1"/>
</dbReference>
<feature type="domain" description="DnaK suppressor protein-like N-terminal" evidence="7">
    <location>
        <begin position="8"/>
        <end position="71"/>
    </location>
</feature>
<dbReference type="PANTHER" id="PTHR33823">
    <property type="entry name" value="RNA POLYMERASE-BINDING TRANSCRIPTION FACTOR DKSA-RELATED"/>
    <property type="match status" value="1"/>
</dbReference>
<organism evidence="8 9">
    <name type="scientific">Tabrizicola oligotrophica</name>
    <dbReference type="NCBI Taxonomy" id="2710650"/>
    <lineage>
        <taxon>Bacteria</taxon>
        <taxon>Pseudomonadati</taxon>
        <taxon>Pseudomonadota</taxon>
        <taxon>Alphaproteobacteria</taxon>
        <taxon>Rhodobacterales</taxon>
        <taxon>Paracoccaceae</taxon>
        <taxon>Tabrizicola</taxon>
    </lineage>
</organism>
<dbReference type="GO" id="GO:0008270">
    <property type="term" value="F:zinc ion binding"/>
    <property type="evidence" value="ECO:0007669"/>
    <property type="project" value="UniProtKB-KW"/>
</dbReference>
<protein>
    <submittedName>
        <fullName evidence="8">TraR/DksA family transcriptional regulator</fullName>
    </submittedName>
</protein>
<feature type="domain" description="Zinc finger DksA/TraR C4-type" evidence="6">
    <location>
        <begin position="74"/>
        <end position="104"/>
    </location>
</feature>
<comment type="caution">
    <text evidence="8">The sequence shown here is derived from an EMBL/GenBank/DDBJ whole genome shotgun (WGS) entry which is preliminary data.</text>
</comment>
<evidence type="ECO:0000256" key="4">
    <source>
        <dbReference type="PROSITE-ProRule" id="PRU00510"/>
    </source>
</evidence>
<evidence type="ECO:0000259" key="7">
    <source>
        <dbReference type="Pfam" id="PF21173"/>
    </source>
</evidence>
<dbReference type="AlphaFoldDB" id="A0A6M0QNM4"/>
<name>A0A6M0QNM4_9RHOB</name>
<dbReference type="SUPFAM" id="SSF57716">
    <property type="entry name" value="Glucocorticoid receptor-like (DNA-binding domain)"/>
    <property type="match status" value="1"/>
</dbReference>
<dbReference type="RefSeq" id="WP_164623090.1">
    <property type="nucleotide sequence ID" value="NZ_JAAIVJ010000001.1"/>
</dbReference>
<accession>A0A6M0QNM4</accession>
<sequence length="105" mass="11686">MTSTSQRKAQLEARLADLKSRLVGIEAELDSHNAQDWEDLATERETDEVLQDLGNAGQLEMRQIEAALQRIEDGEYGFCAKCGAEISEDRLDLLPQTPFCRSCAA</sequence>
<evidence type="ECO:0000313" key="8">
    <source>
        <dbReference type="EMBL" id="NEY89078.1"/>
    </source>
</evidence>
<dbReference type="SUPFAM" id="SSF109635">
    <property type="entry name" value="DnaK suppressor protein DksA, alpha-hairpin domain"/>
    <property type="match status" value="1"/>
</dbReference>
<evidence type="ECO:0000313" key="9">
    <source>
        <dbReference type="Proteomes" id="UP000477782"/>
    </source>
</evidence>
<dbReference type="InterPro" id="IPR037187">
    <property type="entry name" value="DnaK_N"/>
</dbReference>
<dbReference type="PROSITE" id="PS51128">
    <property type="entry name" value="ZF_DKSA_2"/>
    <property type="match status" value="1"/>
</dbReference>
<dbReference type="Gene3D" id="1.20.120.910">
    <property type="entry name" value="DksA, coiled-coil domain"/>
    <property type="match status" value="1"/>
</dbReference>
<keyword evidence="3" id="KW-0862">Zinc</keyword>
<evidence type="ECO:0000256" key="1">
    <source>
        <dbReference type="ARBA" id="ARBA00022723"/>
    </source>
</evidence>
<evidence type="ECO:0000256" key="3">
    <source>
        <dbReference type="ARBA" id="ARBA00022833"/>
    </source>
</evidence>
<proteinExistence type="predicted"/>
<keyword evidence="9" id="KW-1185">Reference proteome</keyword>
<dbReference type="InterPro" id="IPR048487">
    <property type="entry name" value="DksA-like_N"/>
</dbReference>
<keyword evidence="1" id="KW-0479">Metal-binding</keyword>
<evidence type="ECO:0000259" key="6">
    <source>
        <dbReference type="Pfam" id="PF01258"/>
    </source>
</evidence>
<feature type="coiled-coil region" evidence="5">
    <location>
        <begin position="1"/>
        <end position="35"/>
    </location>
</feature>
<feature type="zinc finger region" description="dksA C4-type" evidence="4">
    <location>
        <begin position="79"/>
        <end position="103"/>
    </location>
</feature>
<dbReference type="Pfam" id="PF01258">
    <property type="entry name" value="zf-dskA_traR"/>
    <property type="match status" value="1"/>
</dbReference>
<dbReference type="EMBL" id="JAAIVJ010000001">
    <property type="protein sequence ID" value="NEY89078.1"/>
    <property type="molecule type" value="Genomic_DNA"/>
</dbReference>